<gene>
    <name evidence="1" type="ORF">BCD7_0076</name>
</gene>
<keyword evidence="2" id="KW-1185">Reference proteome</keyword>
<sequence length="86" mass="9997">MEFLFEIAKQYGLFVALVVYVIWDSREQQKSSRQREDSYLAESKAREDKYIEREEKYIAVIQEMTTSIDGIQKDIASINNKLGGAN</sequence>
<dbReference type="EMBL" id="JN712910">
    <property type="protein sequence ID" value="AEZ50523.1"/>
    <property type="molecule type" value="Genomic_DNA"/>
</dbReference>
<evidence type="ECO:0000313" key="2">
    <source>
        <dbReference type="Proteomes" id="UP000006298"/>
    </source>
</evidence>
<protein>
    <recommendedName>
        <fullName evidence="3">Holin</fullName>
    </recommendedName>
</protein>
<dbReference type="KEGG" id="vg:14011595"/>
<proteinExistence type="predicted"/>
<dbReference type="Proteomes" id="UP000006298">
    <property type="component" value="Segment"/>
</dbReference>
<dbReference type="RefSeq" id="YP_007005927.1">
    <property type="nucleotide sequence ID" value="NC_019515.1"/>
</dbReference>
<evidence type="ECO:0008006" key="3">
    <source>
        <dbReference type="Google" id="ProtNLM"/>
    </source>
</evidence>
<organism evidence="1 2">
    <name type="scientific">Bacillus phage BCD7</name>
    <dbReference type="NCBI Taxonomy" id="1136534"/>
    <lineage>
        <taxon>Viruses</taxon>
        <taxon>Duplodnaviria</taxon>
        <taxon>Heunggongvirae</taxon>
        <taxon>Uroviricota</taxon>
        <taxon>Caudoviricetes</taxon>
        <taxon>Becedseptimavirus</taxon>
        <taxon>Becedseptimavirus BCD7</taxon>
    </lineage>
</organism>
<name>J9PTZ1_9CAUD</name>
<accession>J9PTZ1</accession>
<reference evidence="1 2" key="1">
    <citation type="submission" date="2011-09" db="EMBL/GenBank/DDBJ databases">
        <title>Complete Genome Sequence of Bacillus cereus Bacteriophage BCD7.</title>
        <authorList>
            <person name="Lee J.-H."/>
            <person name="Shin H."/>
            <person name="Son B."/>
            <person name="Ryu S."/>
        </authorList>
    </citation>
    <scope>NUCLEOTIDE SEQUENCE [LARGE SCALE GENOMIC DNA]</scope>
</reference>
<dbReference type="GeneID" id="14011595"/>
<evidence type="ECO:0000313" key="1">
    <source>
        <dbReference type="EMBL" id="AEZ50523.1"/>
    </source>
</evidence>